<evidence type="ECO:0000256" key="1">
    <source>
        <dbReference type="SAM" id="Phobius"/>
    </source>
</evidence>
<feature type="transmembrane region" description="Helical" evidence="1">
    <location>
        <begin position="21"/>
        <end position="43"/>
    </location>
</feature>
<protein>
    <recommendedName>
        <fullName evidence="4">ABC-2 type transport system permease protein</fullName>
    </recommendedName>
</protein>
<keyword evidence="1" id="KW-1133">Transmembrane helix</keyword>
<keyword evidence="1" id="KW-0812">Transmembrane</keyword>
<gene>
    <name evidence="2" type="ORF">MYF79_24790</name>
</gene>
<sequence>MISPLTIVLTKIFSRGFYRANAGSLLFFFVVVISYAIFITPAGTMSHETFQLYEVIVMMTLISNPVAMSVIFFAWLLYTIKSWQYVTGQLTAAENGFLYYSSTALSKFRQVRSWWWMQFVITLPLTSYGLLSVGFGIIYHHYLLPLITILYLFLLITVSAALYVWLANRLSAGTPATVSLRLPIRWKKPFFSLFLYHIVHKIKLGALLTKIFSLFCLASGAYSLFSGNRHDTRVAGLLVLTATTGHLYLLYQEHRFEVMTLAFSRTFPYSRNRHFLYMVLRYLLLFLPEIVFLVATTPPPMAILLPVYAISVMLCFRSLLYWLGLNMNIYLPLIFGLYIVLFWLIMYGYLWQSAAVMLLLAYGLFYARYYKLAPAE</sequence>
<organism evidence="2 3">
    <name type="scientific">Chitinophaga filiformis</name>
    <name type="common">Myxococcus filiformis</name>
    <name type="synonym">Flexibacter filiformis</name>
    <dbReference type="NCBI Taxonomy" id="104663"/>
    <lineage>
        <taxon>Bacteria</taxon>
        <taxon>Pseudomonadati</taxon>
        <taxon>Bacteroidota</taxon>
        <taxon>Chitinophagia</taxon>
        <taxon>Chitinophagales</taxon>
        <taxon>Chitinophagaceae</taxon>
        <taxon>Chitinophaga</taxon>
    </lineage>
</organism>
<dbReference type="RefSeq" id="WP_247810515.1">
    <property type="nucleotide sequence ID" value="NZ_CP095855.1"/>
</dbReference>
<reference evidence="2 3" key="1">
    <citation type="submission" date="2022-04" db="EMBL/GenBank/DDBJ databases">
        <title>The arsenic-methylating capacity of Chitinophaga filiformis YT5 during chitin decomposition.</title>
        <authorList>
            <person name="Chen G."/>
            <person name="Liang Y."/>
        </authorList>
    </citation>
    <scope>NUCLEOTIDE SEQUENCE [LARGE SCALE GENOMIC DNA]</scope>
    <source>
        <strain evidence="2 3">YT5</strain>
    </source>
</reference>
<feature type="transmembrane region" description="Helical" evidence="1">
    <location>
        <begin position="114"/>
        <end position="138"/>
    </location>
</feature>
<feature type="transmembrane region" description="Helical" evidence="1">
    <location>
        <begin position="275"/>
        <end position="295"/>
    </location>
</feature>
<proteinExistence type="predicted"/>
<evidence type="ECO:0000313" key="2">
    <source>
        <dbReference type="EMBL" id="UPK68176.1"/>
    </source>
</evidence>
<keyword evidence="1" id="KW-0472">Membrane</keyword>
<name>A0ABY4I0F9_CHIFI</name>
<feature type="transmembrane region" description="Helical" evidence="1">
    <location>
        <begin position="144"/>
        <end position="166"/>
    </location>
</feature>
<feature type="transmembrane region" description="Helical" evidence="1">
    <location>
        <begin position="353"/>
        <end position="370"/>
    </location>
</feature>
<feature type="transmembrane region" description="Helical" evidence="1">
    <location>
        <begin position="55"/>
        <end position="78"/>
    </location>
</feature>
<dbReference type="Proteomes" id="UP000830198">
    <property type="component" value="Chromosome"/>
</dbReference>
<dbReference type="EMBL" id="CP095855">
    <property type="protein sequence ID" value="UPK68176.1"/>
    <property type="molecule type" value="Genomic_DNA"/>
</dbReference>
<evidence type="ECO:0000313" key="3">
    <source>
        <dbReference type="Proteomes" id="UP000830198"/>
    </source>
</evidence>
<evidence type="ECO:0008006" key="4">
    <source>
        <dbReference type="Google" id="ProtNLM"/>
    </source>
</evidence>
<feature type="transmembrane region" description="Helical" evidence="1">
    <location>
        <begin position="301"/>
        <end position="322"/>
    </location>
</feature>
<feature type="transmembrane region" description="Helical" evidence="1">
    <location>
        <begin position="204"/>
        <end position="222"/>
    </location>
</feature>
<feature type="transmembrane region" description="Helical" evidence="1">
    <location>
        <begin position="329"/>
        <end position="347"/>
    </location>
</feature>
<feature type="transmembrane region" description="Helical" evidence="1">
    <location>
        <begin position="234"/>
        <end position="251"/>
    </location>
</feature>
<accession>A0ABY4I0F9</accession>
<keyword evidence="3" id="KW-1185">Reference proteome</keyword>